<evidence type="ECO:0000256" key="5">
    <source>
        <dbReference type="ARBA" id="ARBA00022777"/>
    </source>
</evidence>
<dbReference type="GO" id="GO:0005634">
    <property type="term" value="C:nucleus"/>
    <property type="evidence" value="ECO:0007669"/>
    <property type="project" value="TreeGrafter"/>
</dbReference>
<evidence type="ECO:0000256" key="7">
    <source>
        <dbReference type="ARBA" id="ARBA00047899"/>
    </source>
</evidence>
<dbReference type="InterPro" id="IPR000719">
    <property type="entry name" value="Prot_kinase_dom"/>
</dbReference>
<dbReference type="CDD" id="cd00180">
    <property type="entry name" value="PKc"/>
    <property type="match status" value="1"/>
</dbReference>
<dbReference type="GO" id="GO:0005524">
    <property type="term" value="F:ATP binding"/>
    <property type="evidence" value="ECO:0007669"/>
    <property type="project" value="UniProtKB-KW"/>
</dbReference>
<feature type="domain" description="Protein kinase" evidence="9">
    <location>
        <begin position="45"/>
        <end position="350"/>
    </location>
</feature>
<evidence type="ECO:0000313" key="10">
    <source>
        <dbReference type="EMBL" id="KXT12264.1"/>
    </source>
</evidence>
<evidence type="ECO:0000313" key="11">
    <source>
        <dbReference type="Proteomes" id="UP000073492"/>
    </source>
</evidence>
<keyword evidence="2" id="KW-0723">Serine/threonine-protein kinase</keyword>
<keyword evidence="3" id="KW-0808">Transferase</keyword>
<dbReference type="SUPFAM" id="SSF56112">
    <property type="entry name" value="Protein kinase-like (PK-like)"/>
    <property type="match status" value="1"/>
</dbReference>
<keyword evidence="6" id="KW-0067">ATP-binding</keyword>
<proteinExistence type="predicted"/>
<evidence type="ECO:0000259" key="9">
    <source>
        <dbReference type="PROSITE" id="PS50011"/>
    </source>
</evidence>
<evidence type="ECO:0000256" key="2">
    <source>
        <dbReference type="ARBA" id="ARBA00022527"/>
    </source>
</evidence>
<name>A0A139IC50_9PEZI</name>
<organism evidence="10 11">
    <name type="scientific">Pseudocercospora musae</name>
    <dbReference type="NCBI Taxonomy" id="113226"/>
    <lineage>
        <taxon>Eukaryota</taxon>
        <taxon>Fungi</taxon>
        <taxon>Dikarya</taxon>
        <taxon>Ascomycota</taxon>
        <taxon>Pezizomycotina</taxon>
        <taxon>Dothideomycetes</taxon>
        <taxon>Dothideomycetidae</taxon>
        <taxon>Mycosphaerellales</taxon>
        <taxon>Mycosphaerellaceae</taxon>
        <taxon>Pseudocercospora</taxon>
    </lineage>
</organism>
<keyword evidence="11" id="KW-1185">Reference proteome</keyword>
<dbReference type="InterPro" id="IPR011009">
    <property type="entry name" value="Kinase-like_dom_sf"/>
</dbReference>
<dbReference type="Pfam" id="PF00069">
    <property type="entry name" value="Pkinase"/>
    <property type="match status" value="1"/>
</dbReference>
<evidence type="ECO:0000256" key="3">
    <source>
        <dbReference type="ARBA" id="ARBA00022679"/>
    </source>
</evidence>
<accession>A0A139IC50</accession>
<evidence type="ECO:0000256" key="6">
    <source>
        <dbReference type="ARBA" id="ARBA00022840"/>
    </source>
</evidence>
<dbReference type="InterPro" id="IPR050660">
    <property type="entry name" value="NEK_Ser/Thr_kinase"/>
</dbReference>
<dbReference type="Proteomes" id="UP000073492">
    <property type="component" value="Unassembled WGS sequence"/>
</dbReference>
<dbReference type="GO" id="GO:0004674">
    <property type="term" value="F:protein serine/threonine kinase activity"/>
    <property type="evidence" value="ECO:0007669"/>
    <property type="project" value="UniProtKB-KW"/>
</dbReference>
<dbReference type="AlphaFoldDB" id="A0A139IC50"/>
<evidence type="ECO:0000256" key="8">
    <source>
        <dbReference type="ARBA" id="ARBA00048679"/>
    </source>
</evidence>
<dbReference type="Gene3D" id="1.10.510.10">
    <property type="entry name" value="Transferase(Phosphotransferase) domain 1"/>
    <property type="match status" value="1"/>
</dbReference>
<gene>
    <name evidence="10" type="ORF">AC579_2045</name>
</gene>
<dbReference type="EC" id="2.7.11.1" evidence="1"/>
<reference evidence="10 11" key="1">
    <citation type="submission" date="2015-07" db="EMBL/GenBank/DDBJ databases">
        <title>Comparative genomics of the Sigatoka disease complex on banana suggests a link between parallel evolutionary changes in Pseudocercospora fijiensis and Pseudocercospora eumusae and increased virulence on the banana host.</title>
        <authorList>
            <person name="Chang T.-C."/>
            <person name="Salvucci A."/>
            <person name="Crous P.W."/>
            <person name="Stergiopoulos I."/>
        </authorList>
    </citation>
    <scope>NUCLEOTIDE SEQUENCE [LARGE SCALE GENOMIC DNA]</scope>
    <source>
        <strain evidence="10 11">CBS 116634</strain>
    </source>
</reference>
<dbReference type="OrthoDB" id="310217at2759"/>
<sequence>MAVDKISGPAPSPEPVIVLKTTPELFRRLKQERAMQRHVTMSNEFDVRRTIDSSSDGEVYLLDSKTTEATFVVKSNHPELVEEATRAAGEVVGDFKYPVEAKVLLRLRPHPNIIQLIVAEEEHEPPGQWNLWFENCKGGDLQYQIDYWWTKRQKAIPEVFLLHLIVSLFEGLAFLHSGLRYHAESGEYTRDEDHEAVVHGDLKPGNIFLRWHPTRPYFGGMPEIVIGDFGTAKFASETDAKVLPGTFEFHAPEDVAMYHPADFCAEQLEKFYEMTRLRKSPSDVWAIGQVLYVAARMKGWRQFPIDGNPAGIDILPAYRTMGLRGFIVRCLQHDPSKRGTADFDDTTGLLKRVQLLRRARGELAKKEPIVDPMEWRLPRPISSCTKAVSLVHSLSYAAKGLHLESCIDEIT</sequence>
<comment type="catalytic activity">
    <reaction evidence="8">
        <text>L-seryl-[protein] + ATP = O-phospho-L-seryl-[protein] + ADP + H(+)</text>
        <dbReference type="Rhea" id="RHEA:17989"/>
        <dbReference type="Rhea" id="RHEA-COMP:9863"/>
        <dbReference type="Rhea" id="RHEA-COMP:11604"/>
        <dbReference type="ChEBI" id="CHEBI:15378"/>
        <dbReference type="ChEBI" id="CHEBI:29999"/>
        <dbReference type="ChEBI" id="CHEBI:30616"/>
        <dbReference type="ChEBI" id="CHEBI:83421"/>
        <dbReference type="ChEBI" id="CHEBI:456216"/>
        <dbReference type="EC" id="2.7.11.1"/>
    </reaction>
</comment>
<evidence type="ECO:0000256" key="1">
    <source>
        <dbReference type="ARBA" id="ARBA00012513"/>
    </source>
</evidence>
<dbReference type="EMBL" id="LFZO01000158">
    <property type="protein sequence ID" value="KXT12264.1"/>
    <property type="molecule type" value="Genomic_DNA"/>
</dbReference>
<dbReference type="STRING" id="113226.A0A139IC50"/>
<protein>
    <recommendedName>
        <fullName evidence="1">non-specific serine/threonine protein kinase</fullName>
        <ecNumber evidence="1">2.7.11.1</ecNumber>
    </recommendedName>
</protein>
<dbReference type="PROSITE" id="PS00108">
    <property type="entry name" value="PROTEIN_KINASE_ST"/>
    <property type="match status" value="1"/>
</dbReference>
<dbReference type="InterPro" id="IPR008271">
    <property type="entry name" value="Ser/Thr_kinase_AS"/>
</dbReference>
<dbReference type="PANTHER" id="PTHR43671">
    <property type="entry name" value="SERINE/THREONINE-PROTEIN KINASE NEK"/>
    <property type="match status" value="1"/>
</dbReference>
<dbReference type="PANTHER" id="PTHR43671:SF98">
    <property type="entry name" value="SERINE_THREONINE-PROTEIN KINASE NEK11"/>
    <property type="match status" value="1"/>
</dbReference>
<evidence type="ECO:0000256" key="4">
    <source>
        <dbReference type="ARBA" id="ARBA00022741"/>
    </source>
</evidence>
<keyword evidence="5" id="KW-0418">Kinase</keyword>
<comment type="catalytic activity">
    <reaction evidence="7">
        <text>L-threonyl-[protein] + ATP = O-phospho-L-threonyl-[protein] + ADP + H(+)</text>
        <dbReference type="Rhea" id="RHEA:46608"/>
        <dbReference type="Rhea" id="RHEA-COMP:11060"/>
        <dbReference type="Rhea" id="RHEA-COMP:11605"/>
        <dbReference type="ChEBI" id="CHEBI:15378"/>
        <dbReference type="ChEBI" id="CHEBI:30013"/>
        <dbReference type="ChEBI" id="CHEBI:30616"/>
        <dbReference type="ChEBI" id="CHEBI:61977"/>
        <dbReference type="ChEBI" id="CHEBI:456216"/>
        <dbReference type="EC" id="2.7.11.1"/>
    </reaction>
</comment>
<dbReference type="PROSITE" id="PS50011">
    <property type="entry name" value="PROTEIN_KINASE_DOM"/>
    <property type="match status" value="1"/>
</dbReference>
<dbReference type="Gene3D" id="3.30.200.20">
    <property type="entry name" value="Phosphorylase Kinase, domain 1"/>
    <property type="match status" value="1"/>
</dbReference>
<dbReference type="SMART" id="SM00220">
    <property type="entry name" value="S_TKc"/>
    <property type="match status" value="1"/>
</dbReference>
<keyword evidence="4" id="KW-0547">Nucleotide-binding</keyword>
<comment type="caution">
    <text evidence="10">The sequence shown here is derived from an EMBL/GenBank/DDBJ whole genome shotgun (WGS) entry which is preliminary data.</text>
</comment>